<dbReference type="Proteomes" id="UP000324327">
    <property type="component" value="Unassembled WGS sequence"/>
</dbReference>
<proteinExistence type="predicted"/>
<accession>A0A5S4VNL8</accession>
<comment type="caution">
    <text evidence="3">The sequence shown here is derived from an EMBL/GenBank/DDBJ whole genome shotgun (WGS) entry which is preliminary data.</text>
</comment>
<dbReference type="AlphaFoldDB" id="A0A5S4VNL8"/>
<protein>
    <recommendedName>
        <fullName evidence="2">Transposase DDE domain-containing protein</fullName>
    </recommendedName>
</protein>
<dbReference type="InterPro" id="IPR025668">
    <property type="entry name" value="Tnp_DDE_dom"/>
</dbReference>
<reference evidence="3 4" key="2">
    <citation type="submission" date="2019-09" db="EMBL/GenBank/DDBJ databases">
        <title>Strain-level analysis of Eubacterium rectale using genomes from metagenomes.</title>
        <authorList>
            <person name="Karcher N."/>
            <person name="Segata N."/>
        </authorList>
    </citation>
    <scope>NUCLEOTIDE SEQUENCE [LARGE SCALE GENOMIC DNA]</scope>
    <source>
        <strain evidence="3 4">T3WBe13</strain>
    </source>
</reference>
<dbReference type="EMBL" id="VSTF01000003">
    <property type="protein sequence ID" value="TYL60893.1"/>
    <property type="molecule type" value="Genomic_DNA"/>
</dbReference>
<dbReference type="Pfam" id="PF13751">
    <property type="entry name" value="DDE_Tnp_1_6"/>
    <property type="match status" value="1"/>
</dbReference>
<reference evidence="3 4" key="1">
    <citation type="submission" date="2019-08" db="EMBL/GenBank/DDBJ databases">
        <authorList>
            <person name="Duncan S."/>
            <person name="Walker A."/>
        </authorList>
    </citation>
    <scope>NUCLEOTIDE SEQUENCE [LARGE SCALE GENOMIC DNA]</scope>
    <source>
        <strain evidence="3 4">T3WBe13</strain>
    </source>
</reference>
<evidence type="ECO:0000313" key="3">
    <source>
        <dbReference type="EMBL" id="TYL60893.1"/>
    </source>
</evidence>
<evidence type="ECO:0000259" key="2">
    <source>
        <dbReference type="Pfam" id="PF13751"/>
    </source>
</evidence>
<evidence type="ECO:0000313" key="4">
    <source>
        <dbReference type="Proteomes" id="UP000324327"/>
    </source>
</evidence>
<name>A0A5S4VNL8_9FIRM</name>
<feature type="region of interest" description="Disordered" evidence="1">
    <location>
        <begin position="24"/>
        <end position="43"/>
    </location>
</feature>
<evidence type="ECO:0000256" key="1">
    <source>
        <dbReference type="SAM" id="MobiDB-lite"/>
    </source>
</evidence>
<feature type="domain" description="Transposase DDE" evidence="2">
    <location>
        <begin position="40"/>
        <end position="87"/>
    </location>
</feature>
<organism evidence="3 4">
    <name type="scientific">Agathobacter rectalis</name>
    <dbReference type="NCBI Taxonomy" id="39491"/>
    <lineage>
        <taxon>Bacteria</taxon>
        <taxon>Bacillati</taxon>
        <taxon>Bacillota</taxon>
        <taxon>Clostridia</taxon>
        <taxon>Lachnospirales</taxon>
        <taxon>Lachnospiraceae</taxon>
        <taxon>Agathobacter</taxon>
    </lineage>
</organism>
<sequence>MADTCEALFYQMVRRLERMGRKYVSENTGGGHPTEPRVPTGCPYKERCSRAKGNKRLYISKSFLEKRQESYENILSEKGILYRMNRSI</sequence>
<gene>
    <name evidence="3" type="ORF">FYL31_04525</name>
</gene>